<dbReference type="OrthoDB" id="343135at2157"/>
<proteinExistence type="predicted"/>
<dbReference type="RefSeq" id="WP_074793235.1">
    <property type="nucleotide sequence ID" value="NZ_FOAD01000003.1"/>
</dbReference>
<gene>
    <name evidence="1" type="ORF">SAMN04488691_103203</name>
</gene>
<name>A0A1H7N657_HALLR</name>
<sequence length="128" mass="14432">MNAETPLSEIELTADHFEYLYQAGASVALMTVVRKPLNELPSTVNRNSARDEIKKYVKWGEFKKDPSEFRPKGGHFFNALWKGDLYDAFTRADLDNRKILLSVFGEGAIDAHRPSNWSPTVSQLEGTA</sequence>
<organism evidence="1 2">
    <name type="scientific">Haloferax larsenii</name>
    <dbReference type="NCBI Taxonomy" id="302484"/>
    <lineage>
        <taxon>Archaea</taxon>
        <taxon>Methanobacteriati</taxon>
        <taxon>Methanobacteriota</taxon>
        <taxon>Stenosarchaea group</taxon>
        <taxon>Halobacteria</taxon>
        <taxon>Halobacteriales</taxon>
        <taxon>Haloferacaceae</taxon>
        <taxon>Haloferax</taxon>
    </lineage>
</organism>
<reference evidence="1 2" key="1">
    <citation type="submission" date="2016-10" db="EMBL/GenBank/DDBJ databases">
        <authorList>
            <person name="de Groot N.N."/>
        </authorList>
    </citation>
    <scope>NUCLEOTIDE SEQUENCE [LARGE SCALE GENOMIC DNA]</scope>
    <source>
        <strain evidence="1 2">CDM_5</strain>
    </source>
</reference>
<dbReference type="EMBL" id="FOAD01000003">
    <property type="protein sequence ID" value="SEL18983.1"/>
    <property type="molecule type" value="Genomic_DNA"/>
</dbReference>
<dbReference type="AlphaFoldDB" id="A0A1H7N657"/>
<dbReference type="Proteomes" id="UP000183894">
    <property type="component" value="Unassembled WGS sequence"/>
</dbReference>
<accession>A0A1H7N657</accession>
<evidence type="ECO:0000313" key="1">
    <source>
        <dbReference type="EMBL" id="SEL18983.1"/>
    </source>
</evidence>
<evidence type="ECO:0000313" key="2">
    <source>
        <dbReference type="Proteomes" id="UP000183894"/>
    </source>
</evidence>
<protein>
    <submittedName>
        <fullName evidence="1">Uncharacterized protein</fullName>
    </submittedName>
</protein>